<name>A0AAD1XKZ2_EUPCR</name>
<evidence type="ECO:0000256" key="1">
    <source>
        <dbReference type="SAM" id="MobiDB-lite"/>
    </source>
</evidence>
<protein>
    <submittedName>
        <fullName evidence="2">Uncharacterized protein</fullName>
    </submittedName>
</protein>
<sequence>MLFPKPEEYMLPNPDDIKLGPRPEDQKYAPNPTKGLCGDPSKPPRKQYTLMKQAPLPVGQPKYLRPSLSVEDIHGAKSKALYRGVARNILDIQDIDGSKPKRAKERNLSEYNIMDYSDVNNKRSTMNIKIPNLEITKPKDNFYNKEPGKTTRFIKKEWAQDRLDIFKKDQASKFLYPQRFSYADTDAVSWKSHMTKEFEDKLPNHYGVGTIKRAKEDEKYHPSPKQQNKLVKSLHSRSTASLRAGENGLIQSLAHISPPKAGGYGTLRSTHSFLERADETQPAKYQPPQSINAGSQRYSTLNNLQMSSKETYFEPSNNPRSYRSVKHIIG</sequence>
<feature type="compositionally biased region" description="Polar residues" evidence="1">
    <location>
        <begin position="224"/>
        <end position="238"/>
    </location>
</feature>
<organism evidence="2 3">
    <name type="scientific">Euplotes crassus</name>
    <dbReference type="NCBI Taxonomy" id="5936"/>
    <lineage>
        <taxon>Eukaryota</taxon>
        <taxon>Sar</taxon>
        <taxon>Alveolata</taxon>
        <taxon>Ciliophora</taxon>
        <taxon>Intramacronucleata</taxon>
        <taxon>Spirotrichea</taxon>
        <taxon>Hypotrichia</taxon>
        <taxon>Euplotida</taxon>
        <taxon>Euplotidae</taxon>
        <taxon>Moneuplotes</taxon>
    </lineage>
</organism>
<dbReference type="Proteomes" id="UP001295684">
    <property type="component" value="Unassembled WGS sequence"/>
</dbReference>
<evidence type="ECO:0000313" key="2">
    <source>
        <dbReference type="EMBL" id="CAI2374567.1"/>
    </source>
</evidence>
<feature type="region of interest" description="Disordered" evidence="1">
    <location>
        <begin position="213"/>
        <end position="238"/>
    </location>
</feature>
<comment type="caution">
    <text evidence="2">The sequence shown here is derived from an EMBL/GenBank/DDBJ whole genome shotgun (WGS) entry which is preliminary data.</text>
</comment>
<dbReference type="AlphaFoldDB" id="A0AAD1XKZ2"/>
<keyword evidence="3" id="KW-1185">Reference proteome</keyword>
<proteinExistence type="predicted"/>
<accession>A0AAD1XKZ2</accession>
<dbReference type="EMBL" id="CAMPGE010015985">
    <property type="protein sequence ID" value="CAI2374567.1"/>
    <property type="molecule type" value="Genomic_DNA"/>
</dbReference>
<evidence type="ECO:0000313" key="3">
    <source>
        <dbReference type="Proteomes" id="UP001295684"/>
    </source>
</evidence>
<gene>
    <name evidence="2" type="ORF">ECRASSUSDP1_LOCUS15922</name>
</gene>
<feature type="compositionally biased region" description="Basic and acidic residues" evidence="1">
    <location>
        <begin position="15"/>
        <end position="27"/>
    </location>
</feature>
<reference evidence="2" key="1">
    <citation type="submission" date="2023-07" db="EMBL/GenBank/DDBJ databases">
        <authorList>
            <consortium name="AG Swart"/>
            <person name="Singh M."/>
            <person name="Singh A."/>
            <person name="Seah K."/>
            <person name="Emmerich C."/>
        </authorList>
    </citation>
    <scope>NUCLEOTIDE SEQUENCE</scope>
    <source>
        <strain evidence="2">DP1</strain>
    </source>
</reference>
<feature type="region of interest" description="Disordered" evidence="1">
    <location>
        <begin position="1"/>
        <end position="47"/>
    </location>
</feature>